<gene>
    <name evidence="1" type="ORF">GALMADRAFT_238482</name>
</gene>
<protein>
    <submittedName>
        <fullName evidence="1">Uncharacterized protein</fullName>
    </submittedName>
</protein>
<sequence>MGGSAFSAFLPASAFPRLPRPVYRALKTRYLPKLAELYAWVGVPTEAPEKQDHGDLDLLVCMPKPPHSSFIPHEVLKRAIGAEHVIAMDGNRTSNYAVPIQPGEWSPFGNASEEEEKRSTSEDRKIYYQVDVHVCENKDEWDRVIFFHSYGDLGMMLGLLVKNNGLALGAKGLKLPDPPNQPFELSTSFDDITQFLGLSLATFYNGFKTKREVFEWVASMKYFDARHFRSSGPGISKVKAERTMYAEFVEWIEQTKPLSGLHTGLSRQERHARVRDEALLFFKKKEEFDSIALDRSNRAKLKELFSGSRVRDWAQLGEYWKGVKLVMEEVRRRLGGEEGIIRFLETGTEDDLKAIVLQVQADLGITAHRQENNAEDPAIALANSLEKTSLMSDSAEESGYTSKS</sequence>
<dbReference type="EMBL" id="KL142369">
    <property type="protein sequence ID" value="KDR82865.1"/>
    <property type="molecule type" value="Genomic_DNA"/>
</dbReference>
<organism evidence="1 2">
    <name type="scientific">Galerina marginata (strain CBS 339.88)</name>
    <dbReference type="NCBI Taxonomy" id="685588"/>
    <lineage>
        <taxon>Eukaryota</taxon>
        <taxon>Fungi</taxon>
        <taxon>Dikarya</taxon>
        <taxon>Basidiomycota</taxon>
        <taxon>Agaricomycotina</taxon>
        <taxon>Agaricomycetes</taxon>
        <taxon>Agaricomycetidae</taxon>
        <taxon>Agaricales</taxon>
        <taxon>Agaricineae</taxon>
        <taxon>Strophariaceae</taxon>
        <taxon>Galerina</taxon>
    </lineage>
</organism>
<dbReference type="OrthoDB" id="4708870at2759"/>
<dbReference type="HOGENOM" id="CLU_032494_2_0_1"/>
<accession>A0A067TI10</accession>
<evidence type="ECO:0000313" key="1">
    <source>
        <dbReference type="EMBL" id="KDR82865.1"/>
    </source>
</evidence>
<reference evidence="2" key="1">
    <citation type="journal article" date="2014" name="Proc. Natl. Acad. Sci. U.S.A.">
        <title>Extensive sampling of basidiomycete genomes demonstrates inadequacy of the white-rot/brown-rot paradigm for wood decay fungi.</title>
        <authorList>
            <person name="Riley R."/>
            <person name="Salamov A.A."/>
            <person name="Brown D.W."/>
            <person name="Nagy L.G."/>
            <person name="Floudas D."/>
            <person name="Held B.W."/>
            <person name="Levasseur A."/>
            <person name="Lombard V."/>
            <person name="Morin E."/>
            <person name="Otillar R."/>
            <person name="Lindquist E.A."/>
            <person name="Sun H."/>
            <person name="LaButti K.M."/>
            <person name="Schmutz J."/>
            <person name="Jabbour D."/>
            <person name="Luo H."/>
            <person name="Baker S.E."/>
            <person name="Pisabarro A.G."/>
            <person name="Walton J.D."/>
            <person name="Blanchette R.A."/>
            <person name="Henrissat B."/>
            <person name="Martin F."/>
            <person name="Cullen D."/>
            <person name="Hibbett D.S."/>
            <person name="Grigoriev I.V."/>
        </authorList>
    </citation>
    <scope>NUCLEOTIDE SEQUENCE [LARGE SCALE GENOMIC DNA]</scope>
    <source>
        <strain evidence="2">CBS 339.88</strain>
    </source>
</reference>
<dbReference type="STRING" id="685588.A0A067TI10"/>
<dbReference type="Proteomes" id="UP000027222">
    <property type="component" value="Unassembled WGS sequence"/>
</dbReference>
<proteinExistence type="predicted"/>
<name>A0A067TI10_GALM3</name>
<evidence type="ECO:0000313" key="2">
    <source>
        <dbReference type="Proteomes" id="UP000027222"/>
    </source>
</evidence>
<keyword evidence="2" id="KW-1185">Reference proteome</keyword>
<dbReference type="AlphaFoldDB" id="A0A067TI10"/>